<evidence type="ECO:0000256" key="2">
    <source>
        <dbReference type="ARBA" id="ARBA00022475"/>
    </source>
</evidence>
<evidence type="ECO:0000259" key="7">
    <source>
        <dbReference type="Pfam" id="PF04024"/>
    </source>
</evidence>
<feature type="transmembrane region" description="Helical" evidence="6">
    <location>
        <begin position="35"/>
        <end position="61"/>
    </location>
</feature>
<evidence type="ECO:0000313" key="9">
    <source>
        <dbReference type="Proteomes" id="UP000631300"/>
    </source>
</evidence>
<dbReference type="AlphaFoldDB" id="A0A918JFX6"/>
<comment type="caution">
    <text evidence="8">The sequence shown here is derived from an EMBL/GenBank/DDBJ whole genome shotgun (WGS) entry which is preliminary data.</text>
</comment>
<comment type="subcellular location">
    <subcellularLocation>
        <location evidence="1">Cell membrane</location>
        <topology evidence="1">Single-pass membrane protein</topology>
    </subcellularLocation>
</comment>
<keyword evidence="2" id="KW-1003">Cell membrane</keyword>
<reference evidence="8" key="2">
    <citation type="submission" date="2020-09" db="EMBL/GenBank/DDBJ databases">
        <authorList>
            <person name="Sun Q."/>
            <person name="Kim S."/>
        </authorList>
    </citation>
    <scope>NUCLEOTIDE SEQUENCE</scope>
    <source>
        <strain evidence="8">KCTC 22164</strain>
    </source>
</reference>
<dbReference type="InterPro" id="IPR052027">
    <property type="entry name" value="PspC"/>
</dbReference>
<evidence type="ECO:0000256" key="4">
    <source>
        <dbReference type="ARBA" id="ARBA00022989"/>
    </source>
</evidence>
<keyword evidence="3 6" id="KW-0812">Transmembrane</keyword>
<protein>
    <submittedName>
        <fullName evidence="8">Phage shock protein C</fullName>
    </submittedName>
</protein>
<organism evidence="8 9">
    <name type="scientific">Alteromonas halophila</name>
    <dbReference type="NCBI Taxonomy" id="516698"/>
    <lineage>
        <taxon>Bacteria</taxon>
        <taxon>Pseudomonadati</taxon>
        <taxon>Pseudomonadota</taxon>
        <taxon>Gammaproteobacteria</taxon>
        <taxon>Alteromonadales</taxon>
        <taxon>Alteromonadaceae</taxon>
        <taxon>Alteromonas/Salinimonas group</taxon>
        <taxon>Alteromonas</taxon>
    </lineage>
</organism>
<gene>
    <name evidence="8" type="ORF">GCM10007391_02150</name>
</gene>
<dbReference type="RefSeq" id="WP_189403241.1">
    <property type="nucleotide sequence ID" value="NZ_BMXP01000001.1"/>
</dbReference>
<dbReference type="EMBL" id="BMXP01000001">
    <property type="protein sequence ID" value="GGW73966.1"/>
    <property type="molecule type" value="Genomic_DNA"/>
</dbReference>
<evidence type="ECO:0000256" key="1">
    <source>
        <dbReference type="ARBA" id="ARBA00004162"/>
    </source>
</evidence>
<evidence type="ECO:0000256" key="3">
    <source>
        <dbReference type="ARBA" id="ARBA00022692"/>
    </source>
</evidence>
<dbReference type="InterPro" id="IPR007168">
    <property type="entry name" value="Phageshock_PspC_N"/>
</dbReference>
<dbReference type="GO" id="GO:0005886">
    <property type="term" value="C:plasma membrane"/>
    <property type="evidence" value="ECO:0007669"/>
    <property type="project" value="UniProtKB-SubCell"/>
</dbReference>
<keyword evidence="9" id="KW-1185">Reference proteome</keyword>
<accession>A0A918JFX6</accession>
<keyword evidence="4 6" id="KW-1133">Transmembrane helix</keyword>
<keyword evidence="5 6" id="KW-0472">Membrane</keyword>
<name>A0A918JFX6_9ALTE</name>
<feature type="domain" description="Phage shock protein PspC N-terminal" evidence="7">
    <location>
        <begin position="6"/>
        <end position="63"/>
    </location>
</feature>
<evidence type="ECO:0000256" key="6">
    <source>
        <dbReference type="SAM" id="Phobius"/>
    </source>
</evidence>
<proteinExistence type="predicted"/>
<dbReference type="InterPro" id="IPR014320">
    <property type="entry name" value="Phageshock_PspC"/>
</dbReference>
<dbReference type="Proteomes" id="UP000631300">
    <property type="component" value="Unassembled WGS sequence"/>
</dbReference>
<evidence type="ECO:0000256" key="5">
    <source>
        <dbReference type="ARBA" id="ARBA00023136"/>
    </source>
</evidence>
<dbReference type="Pfam" id="PF04024">
    <property type="entry name" value="PspC"/>
    <property type="match status" value="1"/>
</dbReference>
<reference evidence="8" key="1">
    <citation type="journal article" date="2014" name="Int. J. Syst. Evol. Microbiol.">
        <title>Complete genome sequence of Corynebacterium casei LMG S-19264T (=DSM 44701T), isolated from a smear-ripened cheese.</title>
        <authorList>
            <consortium name="US DOE Joint Genome Institute (JGI-PGF)"/>
            <person name="Walter F."/>
            <person name="Albersmeier A."/>
            <person name="Kalinowski J."/>
            <person name="Ruckert C."/>
        </authorList>
    </citation>
    <scope>NUCLEOTIDE SEQUENCE</scope>
    <source>
        <strain evidence="8">KCTC 22164</strain>
    </source>
</reference>
<dbReference type="NCBIfam" id="TIGR02978">
    <property type="entry name" value="phageshock_pspC"/>
    <property type="match status" value="1"/>
</dbReference>
<sequence length="151" mass="16941">MKKQRSLYRDSEHARIAGVCAGIANYFGLETWLVRILVVTGFFLLAGPFMIVAYVAAWFILDKQPPDYDTSVASAPIDLSGKGWRNAPSESGSRSASKVEVKTKVWQAGEPPKQALHDISSRFDAAETRLRKMETYVTSKEFQLNREISRL</sequence>
<dbReference type="PANTHER" id="PTHR33885:SF3">
    <property type="entry name" value="PHAGE SHOCK PROTEIN C"/>
    <property type="match status" value="1"/>
</dbReference>
<evidence type="ECO:0000313" key="8">
    <source>
        <dbReference type="EMBL" id="GGW73966.1"/>
    </source>
</evidence>
<dbReference type="PANTHER" id="PTHR33885">
    <property type="entry name" value="PHAGE SHOCK PROTEIN C"/>
    <property type="match status" value="1"/>
</dbReference>